<name>A0AAV7R2W7_PLEWA</name>
<reference evidence="1" key="1">
    <citation type="journal article" date="2022" name="bioRxiv">
        <title>Sequencing and chromosome-scale assembly of the giantPleurodeles waltlgenome.</title>
        <authorList>
            <person name="Brown T."/>
            <person name="Elewa A."/>
            <person name="Iarovenko S."/>
            <person name="Subramanian E."/>
            <person name="Araus A.J."/>
            <person name="Petzold A."/>
            <person name="Susuki M."/>
            <person name="Suzuki K.-i.T."/>
            <person name="Hayashi T."/>
            <person name="Toyoda A."/>
            <person name="Oliveira C."/>
            <person name="Osipova E."/>
            <person name="Leigh N.D."/>
            <person name="Simon A."/>
            <person name="Yun M.H."/>
        </authorList>
    </citation>
    <scope>NUCLEOTIDE SEQUENCE</scope>
    <source>
        <strain evidence="1">20211129_DDA</strain>
        <tissue evidence="1">Liver</tissue>
    </source>
</reference>
<keyword evidence="2" id="KW-1185">Reference proteome</keyword>
<sequence>MPPTSGPGLPYYLGPPCESKIQGNLGGQLPVTNEVGYTWGKTPGAVYCGTSSTWGSAVQSWKWALVVLADVWRCLLGGGSYTWCLRLN</sequence>
<organism evidence="1 2">
    <name type="scientific">Pleurodeles waltl</name>
    <name type="common">Iberian ribbed newt</name>
    <dbReference type="NCBI Taxonomy" id="8319"/>
    <lineage>
        <taxon>Eukaryota</taxon>
        <taxon>Metazoa</taxon>
        <taxon>Chordata</taxon>
        <taxon>Craniata</taxon>
        <taxon>Vertebrata</taxon>
        <taxon>Euteleostomi</taxon>
        <taxon>Amphibia</taxon>
        <taxon>Batrachia</taxon>
        <taxon>Caudata</taxon>
        <taxon>Salamandroidea</taxon>
        <taxon>Salamandridae</taxon>
        <taxon>Pleurodelinae</taxon>
        <taxon>Pleurodeles</taxon>
    </lineage>
</organism>
<protein>
    <submittedName>
        <fullName evidence="1">Uncharacterized protein</fullName>
    </submittedName>
</protein>
<evidence type="ECO:0000313" key="2">
    <source>
        <dbReference type="Proteomes" id="UP001066276"/>
    </source>
</evidence>
<proteinExistence type="predicted"/>
<dbReference type="EMBL" id="JANPWB010000010">
    <property type="protein sequence ID" value="KAJ1144980.1"/>
    <property type="molecule type" value="Genomic_DNA"/>
</dbReference>
<gene>
    <name evidence="1" type="ORF">NDU88_011272</name>
</gene>
<accession>A0AAV7R2W7</accession>
<comment type="caution">
    <text evidence="1">The sequence shown here is derived from an EMBL/GenBank/DDBJ whole genome shotgun (WGS) entry which is preliminary data.</text>
</comment>
<evidence type="ECO:0000313" key="1">
    <source>
        <dbReference type="EMBL" id="KAJ1144980.1"/>
    </source>
</evidence>
<dbReference type="AlphaFoldDB" id="A0AAV7R2W7"/>
<dbReference type="Proteomes" id="UP001066276">
    <property type="component" value="Chromosome 6"/>
</dbReference>